<evidence type="ECO:0000256" key="1">
    <source>
        <dbReference type="SAM" id="Phobius"/>
    </source>
</evidence>
<evidence type="ECO:0000313" key="3">
    <source>
        <dbReference type="Proteomes" id="UP001201812"/>
    </source>
</evidence>
<sequence>MHCFTNSFINESKVLECDVLRFNDGIIHILVLAGCVVGAIAILDYNLSHPHGWTSAAIHGQQNIRS</sequence>
<reference evidence="2" key="1">
    <citation type="submission" date="2022-01" db="EMBL/GenBank/DDBJ databases">
        <title>Genome Sequence Resource for Two Populations of Ditylenchus destructor, the Migratory Endoparasitic Phytonematode.</title>
        <authorList>
            <person name="Zhang H."/>
            <person name="Lin R."/>
            <person name="Xie B."/>
        </authorList>
    </citation>
    <scope>NUCLEOTIDE SEQUENCE</scope>
    <source>
        <strain evidence="2">BazhouSP</strain>
    </source>
</reference>
<keyword evidence="1" id="KW-0812">Transmembrane</keyword>
<proteinExistence type="predicted"/>
<keyword evidence="1" id="KW-1133">Transmembrane helix</keyword>
<accession>A0AAD4MWC6</accession>
<organism evidence="2 3">
    <name type="scientific">Ditylenchus destructor</name>
    <dbReference type="NCBI Taxonomy" id="166010"/>
    <lineage>
        <taxon>Eukaryota</taxon>
        <taxon>Metazoa</taxon>
        <taxon>Ecdysozoa</taxon>
        <taxon>Nematoda</taxon>
        <taxon>Chromadorea</taxon>
        <taxon>Rhabditida</taxon>
        <taxon>Tylenchina</taxon>
        <taxon>Tylenchomorpha</taxon>
        <taxon>Sphaerularioidea</taxon>
        <taxon>Anguinidae</taxon>
        <taxon>Anguininae</taxon>
        <taxon>Ditylenchus</taxon>
    </lineage>
</organism>
<keyword evidence="3" id="KW-1185">Reference proteome</keyword>
<name>A0AAD4MWC6_9BILA</name>
<gene>
    <name evidence="2" type="ORF">DdX_14706</name>
</gene>
<dbReference type="Proteomes" id="UP001201812">
    <property type="component" value="Unassembled WGS sequence"/>
</dbReference>
<keyword evidence="1" id="KW-0472">Membrane</keyword>
<dbReference type="EMBL" id="JAKKPZ010000077">
    <property type="protein sequence ID" value="KAI1703767.1"/>
    <property type="molecule type" value="Genomic_DNA"/>
</dbReference>
<feature type="transmembrane region" description="Helical" evidence="1">
    <location>
        <begin position="25"/>
        <end position="43"/>
    </location>
</feature>
<evidence type="ECO:0000313" key="2">
    <source>
        <dbReference type="EMBL" id="KAI1703767.1"/>
    </source>
</evidence>
<protein>
    <submittedName>
        <fullName evidence="2">Uncharacterized protein</fullName>
    </submittedName>
</protein>
<dbReference type="AlphaFoldDB" id="A0AAD4MWC6"/>
<comment type="caution">
    <text evidence="2">The sequence shown here is derived from an EMBL/GenBank/DDBJ whole genome shotgun (WGS) entry which is preliminary data.</text>
</comment>